<dbReference type="EMBL" id="SWJQ01000128">
    <property type="protein sequence ID" value="TRZ21298.1"/>
    <property type="molecule type" value="Genomic_DNA"/>
</dbReference>
<sequence>MVMTDMLQGPNTMSPQRGVRHTSGKTLIPPDNGIEEGGKPGADPTGEARTPREDPTTTPQTRGAGGAGMLMTDTHQGPSVTPPRGGAGDTSGKTGILTGNSTQQGAKPGADPTGETRTPREDPRERRPTTTPQGRGSGGAGMLMTIELQGPSRTPQAPQGGASTGSGPGAMPGAGTHSLPSQNGNCHSQAQLRVSRWALVISQDGATRSRLDILFQGLTRCK</sequence>
<name>A0A8K1GN92_9PASS</name>
<evidence type="ECO:0000256" key="1">
    <source>
        <dbReference type="SAM" id="MobiDB-lite"/>
    </source>
</evidence>
<protein>
    <submittedName>
        <fullName evidence="2">Uncharacterized protein</fullName>
    </submittedName>
</protein>
<comment type="caution">
    <text evidence="2">The sequence shown here is derived from an EMBL/GenBank/DDBJ whole genome shotgun (WGS) entry which is preliminary data.</text>
</comment>
<feature type="compositionally biased region" description="Polar residues" evidence="1">
    <location>
        <begin position="91"/>
        <end position="105"/>
    </location>
</feature>
<feature type="compositionally biased region" description="Basic and acidic residues" evidence="1">
    <location>
        <begin position="117"/>
        <end position="128"/>
    </location>
</feature>
<dbReference type="AlphaFoldDB" id="A0A8K1GN92"/>
<feature type="compositionally biased region" description="Gly residues" evidence="1">
    <location>
        <begin position="162"/>
        <end position="172"/>
    </location>
</feature>
<dbReference type="Proteomes" id="UP000796761">
    <property type="component" value="Unassembled WGS sequence"/>
</dbReference>
<evidence type="ECO:0000313" key="3">
    <source>
        <dbReference type="Proteomes" id="UP000796761"/>
    </source>
</evidence>
<reference evidence="2" key="1">
    <citation type="submission" date="2019-04" db="EMBL/GenBank/DDBJ databases">
        <title>Genome assembly of Zosterops borbonicus 15179.</title>
        <authorList>
            <person name="Leroy T."/>
            <person name="Anselmetti Y."/>
            <person name="Tilak M.-K."/>
            <person name="Nabholz B."/>
        </authorList>
    </citation>
    <scope>NUCLEOTIDE SEQUENCE</scope>
    <source>
        <strain evidence="2">HGM_15179</strain>
        <tissue evidence="2">Muscle</tissue>
    </source>
</reference>
<evidence type="ECO:0000313" key="2">
    <source>
        <dbReference type="EMBL" id="TRZ21298.1"/>
    </source>
</evidence>
<organism evidence="2 3">
    <name type="scientific">Zosterops borbonicus</name>
    <dbReference type="NCBI Taxonomy" id="364589"/>
    <lineage>
        <taxon>Eukaryota</taxon>
        <taxon>Metazoa</taxon>
        <taxon>Chordata</taxon>
        <taxon>Craniata</taxon>
        <taxon>Vertebrata</taxon>
        <taxon>Euteleostomi</taxon>
        <taxon>Archelosauria</taxon>
        <taxon>Archosauria</taxon>
        <taxon>Dinosauria</taxon>
        <taxon>Saurischia</taxon>
        <taxon>Theropoda</taxon>
        <taxon>Coelurosauria</taxon>
        <taxon>Aves</taxon>
        <taxon>Neognathae</taxon>
        <taxon>Neoaves</taxon>
        <taxon>Telluraves</taxon>
        <taxon>Australaves</taxon>
        <taxon>Passeriformes</taxon>
        <taxon>Sylvioidea</taxon>
        <taxon>Zosteropidae</taxon>
        <taxon>Zosterops</taxon>
    </lineage>
</organism>
<keyword evidence="3" id="KW-1185">Reference proteome</keyword>
<feature type="region of interest" description="Disordered" evidence="1">
    <location>
        <begin position="1"/>
        <end position="187"/>
    </location>
</feature>
<feature type="compositionally biased region" description="Polar residues" evidence="1">
    <location>
        <begin position="178"/>
        <end position="187"/>
    </location>
</feature>
<proteinExistence type="predicted"/>
<accession>A0A8K1GN92</accession>
<gene>
    <name evidence="2" type="ORF">HGM15179_005824</name>
</gene>